<dbReference type="SUPFAM" id="SSF51011">
    <property type="entry name" value="Glycosyl hydrolase domain"/>
    <property type="match status" value="1"/>
</dbReference>
<accession>A0A8J9Z275</accession>
<name>A0A8J9Z275_BRALA</name>
<dbReference type="InterPro" id="IPR048395">
    <property type="entry name" value="Glyco_hydro_31_C"/>
</dbReference>
<dbReference type="EMBL" id="OV696699">
    <property type="protein sequence ID" value="CAH1245814.1"/>
    <property type="molecule type" value="Genomic_DNA"/>
</dbReference>
<dbReference type="PANTHER" id="PTHR22762">
    <property type="entry name" value="ALPHA-GLUCOSIDASE"/>
    <property type="match status" value="1"/>
</dbReference>
<dbReference type="OrthoDB" id="1334205at2759"/>
<feature type="domain" description="Glycosyl hydrolase family 31 C-terminal" evidence="2">
    <location>
        <begin position="11"/>
        <end position="61"/>
    </location>
</feature>
<dbReference type="Gene3D" id="2.60.40.1180">
    <property type="entry name" value="Golgi alpha-mannosidase II"/>
    <property type="match status" value="2"/>
</dbReference>
<gene>
    <name evidence="3" type="primary">SI</name>
    <name evidence="3" type="ORF">BLAG_LOCUS8030</name>
</gene>
<protein>
    <submittedName>
        <fullName evidence="3">SI protein</fullName>
    </submittedName>
</protein>
<dbReference type="PANTHER" id="PTHR22762:SF133">
    <property type="entry name" value="P-TYPE DOMAIN-CONTAINING PROTEIN"/>
    <property type="match status" value="1"/>
</dbReference>
<evidence type="ECO:0000313" key="3">
    <source>
        <dbReference type="EMBL" id="CAH1245814.1"/>
    </source>
</evidence>
<keyword evidence="4" id="KW-1185">Reference proteome</keyword>
<feature type="compositionally biased region" description="Basic and acidic residues" evidence="1">
    <location>
        <begin position="174"/>
        <end position="192"/>
    </location>
</feature>
<sequence>MKPLCTLPFSNTTTVSAYFPDTPWYDYYTGQEVEGEYRGQTVTLDAPLNKINVNVRGGTILPTQQPANTTVYSRKNPMGLLVAMDDSSAASGTLFWDDGEAVDAIEQRDYLLVNFSASSTELVCDVVALPLGGPTAGHWAALRYGTVSVYGLALGTGTQTVRAGPARRRNLEAKSCRGETRGDKSATRPERRARARLSARPGYANVISGPSSGKAPISASKRAPKGRDEPQSRTEGAVGNLRILL</sequence>
<dbReference type="InterPro" id="IPR013780">
    <property type="entry name" value="Glyco_hydro_b"/>
</dbReference>
<dbReference type="Proteomes" id="UP000838412">
    <property type="component" value="Chromosome 14"/>
</dbReference>
<evidence type="ECO:0000256" key="1">
    <source>
        <dbReference type="SAM" id="MobiDB-lite"/>
    </source>
</evidence>
<dbReference type="GO" id="GO:0004558">
    <property type="term" value="F:alpha-1,4-glucosidase activity"/>
    <property type="evidence" value="ECO:0007669"/>
    <property type="project" value="TreeGrafter"/>
</dbReference>
<evidence type="ECO:0000259" key="2">
    <source>
        <dbReference type="Pfam" id="PF21365"/>
    </source>
</evidence>
<proteinExistence type="predicted"/>
<evidence type="ECO:0000313" key="4">
    <source>
        <dbReference type="Proteomes" id="UP000838412"/>
    </source>
</evidence>
<reference evidence="3" key="1">
    <citation type="submission" date="2022-01" db="EMBL/GenBank/DDBJ databases">
        <authorList>
            <person name="Braso-Vives M."/>
        </authorList>
    </citation>
    <scope>NUCLEOTIDE SEQUENCE</scope>
</reference>
<dbReference type="Pfam" id="PF21365">
    <property type="entry name" value="Glyco_hydro_31_3rd"/>
    <property type="match status" value="1"/>
</dbReference>
<dbReference type="AlphaFoldDB" id="A0A8J9Z275"/>
<organism evidence="3 4">
    <name type="scientific">Branchiostoma lanceolatum</name>
    <name type="common">Common lancelet</name>
    <name type="synonym">Amphioxus lanceolatum</name>
    <dbReference type="NCBI Taxonomy" id="7740"/>
    <lineage>
        <taxon>Eukaryota</taxon>
        <taxon>Metazoa</taxon>
        <taxon>Chordata</taxon>
        <taxon>Cephalochordata</taxon>
        <taxon>Leptocardii</taxon>
        <taxon>Amphioxiformes</taxon>
        <taxon>Branchiostomatidae</taxon>
        <taxon>Branchiostoma</taxon>
    </lineage>
</organism>
<feature type="region of interest" description="Disordered" evidence="1">
    <location>
        <begin position="174"/>
        <end position="240"/>
    </location>
</feature>